<feature type="transmembrane region" description="Helical" evidence="6">
    <location>
        <begin position="167"/>
        <end position="188"/>
    </location>
</feature>
<comment type="similarity">
    <text evidence="2">Belongs to the amino acid/polyamine transporter 2 family.</text>
</comment>
<accession>A0A1A5ZYD7</accession>
<feature type="transmembrane region" description="Helical" evidence="6">
    <location>
        <begin position="87"/>
        <end position="106"/>
    </location>
</feature>
<evidence type="ECO:0000313" key="8">
    <source>
        <dbReference type="EMBL" id="OBR82798.1"/>
    </source>
</evidence>
<dbReference type="VEuPathDB" id="FungiDB:I303_06355"/>
<keyword evidence="4 6" id="KW-1133">Transmembrane helix</keyword>
<evidence type="ECO:0000259" key="7">
    <source>
        <dbReference type="Pfam" id="PF01490"/>
    </source>
</evidence>
<feature type="domain" description="Amino acid transporter transmembrane" evidence="7">
    <location>
        <begin position="60"/>
        <end position="454"/>
    </location>
</feature>
<evidence type="ECO:0000256" key="3">
    <source>
        <dbReference type="ARBA" id="ARBA00022692"/>
    </source>
</evidence>
<dbReference type="GO" id="GO:0015179">
    <property type="term" value="F:L-amino acid transmembrane transporter activity"/>
    <property type="evidence" value="ECO:0007669"/>
    <property type="project" value="TreeGrafter"/>
</dbReference>
<reference evidence="8" key="1">
    <citation type="submission" date="2013-07" db="EMBL/GenBank/DDBJ databases">
        <title>The Genome Sequence of Cryptococcus dejecticola CBS10117.</title>
        <authorList>
            <consortium name="The Broad Institute Genome Sequencing Platform"/>
            <person name="Cuomo C."/>
            <person name="Litvintseva A."/>
            <person name="Chen Y."/>
            <person name="Heitman J."/>
            <person name="Sun S."/>
            <person name="Springer D."/>
            <person name="Dromer F."/>
            <person name="Young S.K."/>
            <person name="Zeng Q."/>
            <person name="Gargeya S."/>
            <person name="Fitzgerald M."/>
            <person name="Abouelleil A."/>
            <person name="Alvarado L."/>
            <person name="Berlin A.M."/>
            <person name="Chapman S.B."/>
            <person name="Dewar J."/>
            <person name="Goldberg J."/>
            <person name="Griggs A."/>
            <person name="Gujja S."/>
            <person name="Hansen M."/>
            <person name="Howarth C."/>
            <person name="Imamovic A."/>
            <person name="Larimer J."/>
            <person name="McCowan C."/>
            <person name="Murphy C."/>
            <person name="Pearson M."/>
            <person name="Priest M."/>
            <person name="Roberts A."/>
            <person name="Saif S."/>
            <person name="Shea T."/>
            <person name="Sykes S."/>
            <person name="Wortman J."/>
            <person name="Nusbaum C."/>
            <person name="Birren B."/>
        </authorList>
    </citation>
    <scope>NUCLEOTIDE SEQUENCE [LARGE SCALE GENOMIC DNA]</scope>
    <source>
        <strain evidence="8">CBS 10117</strain>
    </source>
</reference>
<comment type="subcellular location">
    <subcellularLocation>
        <location evidence="1">Membrane</location>
        <topology evidence="1">Multi-pass membrane protein</topology>
    </subcellularLocation>
</comment>
<dbReference type="STRING" id="1296121.A0A1A5ZYD7"/>
<keyword evidence="3 6" id="KW-0812">Transmembrane</keyword>
<organism evidence="8">
    <name type="scientific">Kwoniella dejecticola CBS 10117</name>
    <dbReference type="NCBI Taxonomy" id="1296121"/>
    <lineage>
        <taxon>Eukaryota</taxon>
        <taxon>Fungi</taxon>
        <taxon>Dikarya</taxon>
        <taxon>Basidiomycota</taxon>
        <taxon>Agaricomycotina</taxon>
        <taxon>Tremellomycetes</taxon>
        <taxon>Tremellales</taxon>
        <taxon>Cryptococcaceae</taxon>
        <taxon>Kwoniella</taxon>
    </lineage>
</organism>
<feature type="transmembrane region" description="Helical" evidence="6">
    <location>
        <begin position="366"/>
        <end position="388"/>
    </location>
</feature>
<dbReference type="Gene3D" id="1.20.1740.10">
    <property type="entry name" value="Amino acid/polyamine transporter I"/>
    <property type="match status" value="1"/>
</dbReference>
<dbReference type="OrthoDB" id="40134at2759"/>
<evidence type="ECO:0000256" key="2">
    <source>
        <dbReference type="ARBA" id="ARBA00008066"/>
    </source>
</evidence>
<feature type="transmembrane region" description="Helical" evidence="6">
    <location>
        <begin position="437"/>
        <end position="458"/>
    </location>
</feature>
<dbReference type="PANTHER" id="PTHR22950">
    <property type="entry name" value="AMINO ACID TRANSPORTER"/>
    <property type="match status" value="1"/>
</dbReference>
<proteinExistence type="inferred from homology"/>
<dbReference type="EMBL" id="KI894034">
    <property type="protein sequence ID" value="OBR82798.1"/>
    <property type="molecule type" value="Genomic_DNA"/>
</dbReference>
<dbReference type="GO" id="GO:0016020">
    <property type="term" value="C:membrane"/>
    <property type="evidence" value="ECO:0007669"/>
    <property type="project" value="UniProtKB-SubCell"/>
</dbReference>
<gene>
    <name evidence="8" type="ORF">I303_06355</name>
</gene>
<evidence type="ECO:0000256" key="6">
    <source>
        <dbReference type="SAM" id="Phobius"/>
    </source>
</evidence>
<dbReference type="Pfam" id="PF01490">
    <property type="entry name" value="Aa_trans"/>
    <property type="match status" value="1"/>
</dbReference>
<feature type="transmembrane region" description="Helical" evidence="6">
    <location>
        <begin position="324"/>
        <end position="345"/>
    </location>
</feature>
<name>A0A1A5ZYD7_9TREE</name>
<evidence type="ECO:0000256" key="4">
    <source>
        <dbReference type="ARBA" id="ARBA00022989"/>
    </source>
</evidence>
<dbReference type="AlphaFoldDB" id="A0A1A5ZYD7"/>
<sequence length="497" mass="53496">MTGSANVENIELKETEAKGSAMEPETNIYSADEANVEGKIIQTDEVFGVVHEDGPNYRNVGWLGTSVLMMKAQIGLGVLAIPSVLHTLGLIPGLICLLSVSAIITYGDYIVGTFKTNHPDVYGIDDVGRMLFGGRIGREFIAVSFWLFMTCVAGSGLLSISIGLNAISSHGTCTAVFVAVATVVTFCLASIQTLGKISWLGWVGMTSIMAALLTLAIAVGVEDRPAAAPQVGPWDKDLVLFGNPNFTDAIAAISTLVLSFAGTPGFFPIVSEMRNPRLYNRAMLTCQATITIIYTTIGLVVYCYCGQYVASPALGSAGGLLKKVCYGLALPALFVTAMLYTHLPAKYLMVRFLRGSEHLSTNTPKHYVVWFTSVGICVLFSYVIASAIPVFSGLVGLIGALLGTLLCIQLMGGMWLYDNWMYRHTDKSWKYRSMLTWNIFMIILGTFLMVAGVSSSSLDRMEFTLRLAKTYGSVVGIKESYTADGGTSAWSCADNSK</sequence>
<keyword evidence="5 6" id="KW-0472">Membrane</keyword>
<evidence type="ECO:0000256" key="5">
    <source>
        <dbReference type="ARBA" id="ARBA00023136"/>
    </source>
</evidence>
<feature type="transmembrane region" description="Helical" evidence="6">
    <location>
        <begin position="394"/>
        <end position="417"/>
    </location>
</feature>
<feature type="transmembrane region" description="Helical" evidence="6">
    <location>
        <begin position="249"/>
        <end position="270"/>
    </location>
</feature>
<protein>
    <recommendedName>
        <fullName evidence="7">Amino acid transporter transmembrane domain-containing protein</fullName>
    </recommendedName>
</protein>
<dbReference type="PANTHER" id="PTHR22950:SF683">
    <property type="entry name" value="AMINO ACID TRANSPORTER (EUROFUNG)"/>
    <property type="match status" value="1"/>
</dbReference>
<feature type="transmembrane region" description="Helical" evidence="6">
    <location>
        <begin position="200"/>
        <end position="221"/>
    </location>
</feature>
<dbReference type="InterPro" id="IPR013057">
    <property type="entry name" value="AA_transpt_TM"/>
</dbReference>
<evidence type="ECO:0000256" key="1">
    <source>
        <dbReference type="ARBA" id="ARBA00004141"/>
    </source>
</evidence>
<feature type="transmembrane region" description="Helical" evidence="6">
    <location>
        <begin position="282"/>
        <end position="304"/>
    </location>
</feature>
<feature type="transmembrane region" description="Helical" evidence="6">
    <location>
        <begin position="60"/>
        <end position="81"/>
    </location>
</feature>
<feature type="transmembrane region" description="Helical" evidence="6">
    <location>
        <begin position="140"/>
        <end position="161"/>
    </location>
</feature>